<keyword evidence="1" id="KW-1185">Reference proteome</keyword>
<dbReference type="AlphaFoldDB" id="A0A1I7XNR7"/>
<evidence type="ECO:0000313" key="2">
    <source>
        <dbReference type="WBParaSite" id="Hba_19432"/>
    </source>
</evidence>
<proteinExistence type="predicted"/>
<protein>
    <submittedName>
        <fullName evidence="2">Ovule protein</fullName>
    </submittedName>
</protein>
<dbReference type="Proteomes" id="UP000095283">
    <property type="component" value="Unplaced"/>
</dbReference>
<evidence type="ECO:0000313" key="1">
    <source>
        <dbReference type="Proteomes" id="UP000095283"/>
    </source>
</evidence>
<name>A0A1I7XNR7_HETBA</name>
<accession>A0A1I7XNR7</accession>
<organism evidence="1 2">
    <name type="scientific">Heterorhabditis bacteriophora</name>
    <name type="common">Entomopathogenic nematode worm</name>
    <dbReference type="NCBI Taxonomy" id="37862"/>
    <lineage>
        <taxon>Eukaryota</taxon>
        <taxon>Metazoa</taxon>
        <taxon>Ecdysozoa</taxon>
        <taxon>Nematoda</taxon>
        <taxon>Chromadorea</taxon>
        <taxon>Rhabditida</taxon>
        <taxon>Rhabditina</taxon>
        <taxon>Rhabditomorpha</taxon>
        <taxon>Strongyloidea</taxon>
        <taxon>Heterorhabditidae</taxon>
        <taxon>Heterorhabditis</taxon>
    </lineage>
</organism>
<reference evidence="2" key="1">
    <citation type="submission" date="2016-11" db="UniProtKB">
        <authorList>
            <consortium name="WormBaseParasite"/>
        </authorList>
    </citation>
    <scope>IDENTIFICATION</scope>
</reference>
<sequence length="76" mass="8848">MSSFSKILFHESSKRAPLVVSRWTATNVHTKVRLDYLSLTIRHRLHVKLSLMRSAVAISKRSKNELETKVNIFLNR</sequence>
<dbReference type="WBParaSite" id="Hba_19432">
    <property type="protein sequence ID" value="Hba_19432"/>
    <property type="gene ID" value="Hba_19432"/>
</dbReference>